<organism evidence="2 3">
    <name type="scientific">Stakelama pacifica</name>
    <dbReference type="NCBI Taxonomy" id="517720"/>
    <lineage>
        <taxon>Bacteria</taxon>
        <taxon>Pseudomonadati</taxon>
        <taxon>Pseudomonadota</taxon>
        <taxon>Alphaproteobacteria</taxon>
        <taxon>Sphingomonadales</taxon>
        <taxon>Sphingomonadaceae</taxon>
        <taxon>Stakelama</taxon>
    </lineage>
</organism>
<sequence>MLRIALTALLAPLLMPLPAQAAPQDPMTMPIEKLEDIAPDQHPSAYFILARRAFEAGKKDAAVRWLYVGQLRWRVYLKANPDLPPDGDPALFASMMETIGRPINEWAGGNVGQWTQSLQAALDWDAEHPNGFTPKAEHKAEYASVRSGLSDFIATLREQRDSIARSRAENSLINRAD</sequence>
<accession>A0A4V3BTR9</accession>
<name>A0A4V3BTR9_9SPHN</name>
<feature type="chain" id="PRO_5020451014" description="Secreted protein" evidence="1">
    <location>
        <begin position="22"/>
        <end position="177"/>
    </location>
</feature>
<feature type="signal peptide" evidence="1">
    <location>
        <begin position="1"/>
        <end position="21"/>
    </location>
</feature>
<comment type="caution">
    <text evidence="2">The sequence shown here is derived from an EMBL/GenBank/DDBJ whole genome shotgun (WGS) entry which is preliminary data.</text>
</comment>
<keyword evidence="3" id="KW-1185">Reference proteome</keyword>
<protein>
    <recommendedName>
        <fullName evidence="4">Secreted protein</fullName>
    </recommendedName>
</protein>
<evidence type="ECO:0000313" key="3">
    <source>
        <dbReference type="Proteomes" id="UP000295493"/>
    </source>
</evidence>
<gene>
    <name evidence="2" type="ORF">EV664_104192</name>
</gene>
<dbReference type="Proteomes" id="UP000295493">
    <property type="component" value="Unassembled WGS sequence"/>
</dbReference>
<proteinExistence type="predicted"/>
<keyword evidence="1" id="KW-0732">Signal</keyword>
<dbReference type="RefSeq" id="WP_133495249.1">
    <property type="nucleotide sequence ID" value="NZ_SNWD01000004.1"/>
</dbReference>
<dbReference type="OrthoDB" id="1094983at2"/>
<evidence type="ECO:0008006" key="4">
    <source>
        <dbReference type="Google" id="ProtNLM"/>
    </source>
</evidence>
<evidence type="ECO:0000313" key="2">
    <source>
        <dbReference type="EMBL" id="TDN83708.1"/>
    </source>
</evidence>
<reference evidence="2 3" key="1">
    <citation type="submission" date="2019-03" db="EMBL/GenBank/DDBJ databases">
        <title>Genomic Encyclopedia of Type Strains, Phase IV (KMG-IV): sequencing the most valuable type-strain genomes for metagenomic binning, comparative biology and taxonomic classification.</title>
        <authorList>
            <person name="Goeker M."/>
        </authorList>
    </citation>
    <scope>NUCLEOTIDE SEQUENCE [LARGE SCALE GENOMIC DNA]</scope>
    <source>
        <strain evidence="2 3">DSM 25059</strain>
    </source>
</reference>
<dbReference type="AlphaFoldDB" id="A0A4V3BTR9"/>
<evidence type="ECO:0000256" key="1">
    <source>
        <dbReference type="SAM" id="SignalP"/>
    </source>
</evidence>
<dbReference type="EMBL" id="SNWD01000004">
    <property type="protein sequence ID" value="TDN83708.1"/>
    <property type="molecule type" value="Genomic_DNA"/>
</dbReference>